<evidence type="ECO:0000259" key="2">
    <source>
        <dbReference type="Pfam" id="PF03732"/>
    </source>
</evidence>
<protein>
    <recommendedName>
        <fullName evidence="2">Retrotransposon gag domain-containing protein</fullName>
    </recommendedName>
</protein>
<evidence type="ECO:0000313" key="3">
    <source>
        <dbReference type="EMBL" id="KNZ48143.1"/>
    </source>
</evidence>
<feature type="compositionally biased region" description="Pro residues" evidence="1">
    <location>
        <begin position="33"/>
        <end position="42"/>
    </location>
</feature>
<gene>
    <name evidence="3" type="ORF">VP01_5881g1</name>
</gene>
<sequence>MGEERAQKIATEETLQQNQARLDATDGQHNPSPAQPNPPAPTFNPMVIAKTQPFDGARGAASKVFIGQIGLHAVTYPKRFPNNVRKVVFAVLFMRDYTENWSQPYLDKVFNEEPVVFDNFLNNFRSSFFDCNRQHRAKLALRNLRQTGTMSAYMQDFNQHTRTVGWANTPLMSPHQHSLKENIQLAVVMSNIEFDSPVNASVGPEGGSDN</sequence>
<feature type="domain" description="Retrotransposon gag" evidence="2">
    <location>
        <begin position="89"/>
        <end position="166"/>
    </location>
</feature>
<dbReference type="EMBL" id="LAVV01011142">
    <property type="protein sequence ID" value="KNZ48143.1"/>
    <property type="molecule type" value="Genomic_DNA"/>
</dbReference>
<dbReference type="Proteomes" id="UP000037035">
    <property type="component" value="Unassembled WGS sequence"/>
</dbReference>
<dbReference type="Pfam" id="PF03732">
    <property type="entry name" value="Retrotrans_gag"/>
    <property type="match status" value="1"/>
</dbReference>
<evidence type="ECO:0000313" key="4">
    <source>
        <dbReference type="Proteomes" id="UP000037035"/>
    </source>
</evidence>
<feature type="region of interest" description="Disordered" evidence="1">
    <location>
        <begin position="1"/>
        <end position="43"/>
    </location>
</feature>
<feature type="compositionally biased region" description="Basic and acidic residues" evidence="1">
    <location>
        <begin position="1"/>
        <end position="11"/>
    </location>
</feature>
<dbReference type="OrthoDB" id="2266810at2759"/>
<dbReference type="InterPro" id="IPR005162">
    <property type="entry name" value="Retrotrans_gag_dom"/>
</dbReference>
<keyword evidence="4" id="KW-1185">Reference proteome</keyword>
<name>A0A0L6UHZ6_9BASI</name>
<dbReference type="AlphaFoldDB" id="A0A0L6UHZ6"/>
<reference evidence="3 4" key="1">
    <citation type="submission" date="2015-08" db="EMBL/GenBank/DDBJ databases">
        <title>Next Generation Sequencing and Analysis of the Genome of Puccinia sorghi L Schw, the Causal Agent of Maize Common Rust.</title>
        <authorList>
            <person name="Rochi L."/>
            <person name="Burguener G."/>
            <person name="Darino M."/>
            <person name="Turjanski A."/>
            <person name="Kreff E."/>
            <person name="Dieguez M.J."/>
            <person name="Sacco F."/>
        </authorList>
    </citation>
    <scope>NUCLEOTIDE SEQUENCE [LARGE SCALE GENOMIC DNA]</scope>
    <source>
        <strain evidence="3 4">RO10H11247</strain>
    </source>
</reference>
<dbReference type="VEuPathDB" id="FungiDB:VP01_5881g1"/>
<accession>A0A0L6UHZ6</accession>
<evidence type="ECO:0000256" key="1">
    <source>
        <dbReference type="SAM" id="MobiDB-lite"/>
    </source>
</evidence>
<proteinExistence type="predicted"/>
<organism evidence="3 4">
    <name type="scientific">Puccinia sorghi</name>
    <dbReference type="NCBI Taxonomy" id="27349"/>
    <lineage>
        <taxon>Eukaryota</taxon>
        <taxon>Fungi</taxon>
        <taxon>Dikarya</taxon>
        <taxon>Basidiomycota</taxon>
        <taxon>Pucciniomycotina</taxon>
        <taxon>Pucciniomycetes</taxon>
        <taxon>Pucciniales</taxon>
        <taxon>Pucciniaceae</taxon>
        <taxon>Puccinia</taxon>
    </lineage>
</organism>
<comment type="caution">
    <text evidence="3">The sequence shown here is derived from an EMBL/GenBank/DDBJ whole genome shotgun (WGS) entry which is preliminary data.</text>
</comment>